<proteinExistence type="predicted"/>
<keyword evidence="1" id="KW-0472">Membrane</keyword>
<feature type="transmembrane region" description="Helical" evidence="1">
    <location>
        <begin position="48"/>
        <end position="70"/>
    </location>
</feature>
<sequence length="269" mass="30918">MIPNRTPNEVRIDQKKGSKANRQKLTPQEDALLHQYFDHKIFNKARNWAICAGSISLAISSFVVWSPVWVNLSIDSQEVQIGLWCLGKGNNDTCSVNLTQLDDEFKLHLAVILMLFFSIFMTLVGILLSIVGICRHDLLLRIYNVHSAGEFFVIAALALVCVTIVYPLDVDKQLEQLVKQGFLTQEQRPTLLPFFRFIRSVFSQSREAINYSEQKFISFGIAYVFMLISGFLLFLTSVLINLDIIMQALVKPRFKQFMQYFIDLRKINQ</sequence>
<accession>A0ABD2PNK1</accession>
<dbReference type="Proteomes" id="UP001626550">
    <property type="component" value="Unassembled WGS sequence"/>
</dbReference>
<feature type="transmembrane region" description="Helical" evidence="1">
    <location>
        <begin position="151"/>
        <end position="168"/>
    </location>
</feature>
<dbReference type="Gene3D" id="1.20.140.150">
    <property type="match status" value="1"/>
</dbReference>
<feature type="transmembrane region" description="Helical" evidence="1">
    <location>
        <begin position="221"/>
        <end position="245"/>
    </location>
</feature>
<dbReference type="AlphaFoldDB" id="A0ABD2PNK1"/>
<keyword evidence="1" id="KW-1133">Transmembrane helix</keyword>
<evidence type="ECO:0000313" key="2">
    <source>
        <dbReference type="EMBL" id="KAL3307311.1"/>
    </source>
</evidence>
<dbReference type="EMBL" id="JBJKFK010007694">
    <property type="protein sequence ID" value="KAL3307311.1"/>
    <property type="molecule type" value="Genomic_DNA"/>
</dbReference>
<protein>
    <submittedName>
        <fullName evidence="2">Uncharacterized protein</fullName>
    </submittedName>
</protein>
<comment type="caution">
    <text evidence="2">The sequence shown here is derived from an EMBL/GenBank/DDBJ whole genome shotgun (WGS) entry which is preliminary data.</text>
</comment>
<keyword evidence="3" id="KW-1185">Reference proteome</keyword>
<feature type="transmembrane region" description="Helical" evidence="1">
    <location>
        <begin position="107"/>
        <end position="131"/>
    </location>
</feature>
<name>A0ABD2PNK1_9PLAT</name>
<evidence type="ECO:0000313" key="3">
    <source>
        <dbReference type="Proteomes" id="UP001626550"/>
    </source>
</evidence>
<keyword evidence="1" id="KW-0812">Transmembrane</keyword>
<reference evidence="2 3" key="1">
    <citation type="submission" date="2024-11" db="EMBL/GenBank/DDBJ databases">
        <title>Adaptive evolution of stress response genes in parasites aligns with host niche diversity.</title>
        <authorList>
            <person name="Hahn C."/>
            <person name="Resl P."/>
        </authorList>
    </citation>
    <scope>NUCLEOTIDE SEQUENCE [LARGE SCALE GENOMIC DNA]</scope>
    <source>
        <strain evidence="2">EGGRZ-B1_66</strain>
        <tissue evidence="2">Body</tissue>
    </source>
</reference>
<evidence type="ECO:0000256" key="1">
    <source>
        <dbReference type="SAM" id="Phobius"/>
    </source>
</evidence>
<organism evidence="2 3">
    <name type="scientific">Cichlidogyrus casuarinus</name>
    <dbReference type="NCBI Taxonomy" id="1844966"/>
    <lineage>
        <taxon>Eukaryota</taxon>
        <taxon>Metazoa</taxon>
        <taxon>Spiralia</taxon>
        <taxon>Lophotrochozoa</taxon>
        <taxon>Platyhelminthes</taxon>
        <taxon>Monogenea</taxon>
        <taxon>Monopisthocotylea</taxon>
        <taxon>Dactylogyridea</taxon>
        <taxon>Ancyrocephalidae</taxon>
        <taxon>Cichlidogyrus</taxon>
    </lineage>
</organism>
<gene>
    <name evidence="2" type="ORF">Ciccas_014179</name>
</gene>